<organism evidence="2 3">
    <name type="scientific">Novosphingobium humi</name>
    <dbReference type="NCBI Taxonomy" id="2282397"/>
    <lineage>
        <taxon>Bacteria</taxon>
        <taxon>Pseudomonadati</taxon>
        <taxon>Pseudomonadota</taxon>
        <taxon>Alphaproteobacteria</taxon>
        <taxon>Sphingomonadales</taxon>
        <taxon>Sphingomonadaceae</taxon>
        <taxon>Novosphingobium</taxon>
    </lineage>
</organism>
<gene>
    <name evidence="2" type="ORF">PQ457_05795</name>
</gene>
<evidence type="ECO:0000313" key="2">
    <source>
        <dbReference type="EMBL" id="WCT78479.1"/>
    </source>
</evidence>
<dbReference type="Proteomes" id="UP001218231">
    <property type="component" value="Chromosome"/>
</dbReference>
<dbReference type="RefSeq" id="WP_273618795.1">
    <property type="nucleotide sequence ID" value="NZ_CP117417.1"/>
</dbReference>
<feature type="transmembrane region" description="Helical" evidence="1">
    <location>
        <begin position="55"/>
        <end position="79"/>
    </location>
</feature>
<evidence type="ECO:0000256" key="1">
    <source>
        <dbReference type="SAM" id="Phobius"/>
    </source>
</evidence>
<keyword evidence="3" id="KW-1185">Reference proteome</keyword>
<reference evidence="2 3" key="1">
    <citation type="submission" date="2023-02" db="EMBL/GenBank/DDBJ databases">
        <title>Genome sequence of Novosphingobium humi KACC 19094.</title>
        <authorList>
            <person name="Kim S."/>
            <person name="Heo J."/>
            <person name="Kwon S.-W."/>
        </authorList>
    </citation>
    <scope>NUCLEOTIDE SEQUENCE [LARGE SCALE GENOMIC DNA]</scope>
    <source>
        <strain evidence="2 3">KACC 19094</strain>
    </source>
</reference>
<sequence>MLGIAGEVLVMFSLLEALGSMLRNLFALGFAAIWGIASMMFDLKQIADMAWASTGGMLLVLGLVGAVIFVGFVALVLYLRDCARQQAAASQKVKDETEDWDPDLIIACHLARRSSLISHPVPLRPTARGRVSARRFGRRIR</sequence>
<dbReference type="EMBL" id="CP117417">
    <property type="protein sequence ID" value="WCT78479.1"/>
    <property type="molecule type" value="Genomic_DNA"/>
</dbReference>
<feature type="transmembrane region" description="Helical" evidence="1">
    <location>
        <begin position="21"/>
        <end position="43"/>
    </location>
</feature>
<accession>A0ABY7U2A1</accession>
<keyword evidence="1" id="KW-0472">Membrane</keyword>
<evidence type="ECO:0000313" key="3">
    <source>
        <dbReference type="Proteomes" id="UP001218231"/>
    </source>
</evidence>
<name>A0ABY7U2A1_9SPHN</name>
<protein>
    <submittedName>
        <fullName evidence="2">Uncharacterized protein</fullName>
    </submittedName>
</protein>
<keyword evidence="1" id="KW-1133">Transmembrane helix</keyword>
<keyword evidence="1" id="KW-0812">Transmembrane</keyword>
<proteinExistence type="predicted"/>